<gene>
    <name evidence="1" type="ORF">LEP1GSC199_3184</name>
</gene>
<dbReference type="AlphaFoldDB" id="N1W9P5"/>
<evidence type="ECO:0000313" key="2">
    <source>
        <dbReference type="Proteomes" id="UP000012227"/>
    </source>
</evidence>
<sequence>MHAMRTTIDIPEELVLEAMKLTHIKTKTEVIKEGLNTLIRKEKLKNLKNFKGSIDLEVNLNKLRKR</sequence>
<name>N1W9P5_9LEPT</name>
<protein>
    <submittedName>
        <fullName evidence="1">PF09957 family protein</fullName>
    </submittedName>
</protein>
<evidence type="ECO:0000313" key="1">
    <source>
        <dbReference type="EMBL" id="EMY71738.1"/>
    </source>
</evidence>
<proteinExistence type="predicted"/>
<dbReference type="InterPro" id="IPR019239">
    <property type="entry name" value="VapB_antitoxin"/>
</dbReference>
<reference evidence="1 2" key="1">
    <citation type="submission" date="2013-03" db="EMBL/GenBank/DDBJ databases">
        <authorList>
            <person name="Harkins D.M."/>
            <person name="Durkin A.S."/>
            <person name="Brinkac L.M."/>
            <person name="Haft D.H."/>
            <person name="Selengut J.D."/>
            <person name="Sanka R."/>
            <person name="DePew J."/>
            <person name="Purushe J."/>
            <person name="Galloway R.L."/>
            <person name="Vinetz J.M."/>
            <person name="Sutton G.G."/>
            <person name="Nierman W.C."/>
            <person name="Fouts D.E."/>
        </authorList>
    </citation>
    <scope>NUCLEOTIDE SEQUENCE [LARGE SCALE GENOMIC DNA]</scope>
    <source>
        <strain evidence="1 2">Waz Holland</strain>
    </source>
</reference>
<dbReference type="Pfam" id="PF09957">
    <property type="entry name" value="VapB_antitoxin"/>
    <property type="match status" value="1"/>
</dbReference>
<dbReference type="STRING" id="1218591.LEP1GSC199_3184"/>
<dbReference type="Proteomes" id="UP000012227">
    <property type="component" value="Unassembled WGS sequence"/>
</dbReference>
<organism evidence="1 2">
    <name type="scientific">Leptospira vanthielii serovar Holland str. Waz Holland = ATCC 700522</name>
    <dbReference type="NCBI Taxonomy" id="1218591"/>
    <lineage>
        <taxon>Bacteria</taxon>
        <taxon>Pseudomonadati</taxon>
        <taxon>Spirochaetota</taxon>
        <taxon>Spirochaetia</taxon>
        <taxon>Leptospirales</taxon>
        <taxon>Leptospiraceae</taxon>
        <taxon>Leptospira</taxon>
    </lineage>
</organism>
<accession>N1W9P5</accession>
<comment type="caution">
    <text evidence="1">The sequence shown here is derived from an EMBL/GenBank/DDBJ whole genome shotgun (WGS) entry which is preliminary data.</text>
</comment>
<dbReference type="EMBL" id="AOGY02000007">
    <property type="protein sequence ID" value="EMY71738.1"/>
    <property type="molecule type" value="Genomic_DNA"/>
</dbReference>
<dbReference type="RefSeq" id="WP_002976033.1">
    <property type="nucleotide sequence ID" value="NZ_AOGY02000007.1"/>
</dbReference>